<dbReference type="RefSeq" id="WP_202996815.1">
    <property type="nucleotide sequence ID" value="NZ_JAENHO010000013.1"/>
</dbReference>
<name>A0ABS1W049_9ACTN</name>
<reference evidence="1 2" key="1">
    <citation type="submission" date="2021-01" db="EMBL/GenBank/DDBJ databases">
        <title>Actinoplanes sp. nov. LDG1-01 isolated from lichen.</title>
        <authorList>
            <person name="Saeng-In P."/>
            <person name="Phongsopitanun W."/>
            <person name="Kanchanasin P."/>
            <person name="Yuki M."/>
            <person name="Kudo T."/>
            <person name="Ohkuma M."/>
            <person name="Tanasupawat S."/>
        </authorList>
    </citation>
    <scope>NUCLEOTIDE SEQUENCE [LARGE SCALE GENOMIC DNA]</scope>
    <source>
        <strain evidence="1 2">LDG1-01</strain>
    </source>
</reference>
<dbReference type="InterPro" id="IPR032710">
    <property type="entry name" value="NTF2-like_dom_sf"/>
</dbReference>
<dbReference type="Gene3D" id="3.10.450.50">
    <property type="match status" value="1"/>
</dbReference>
<accession>A0ABS1W049</accession>
<sequence length="131" mass="14842">MSDFDILDFYRRYVDVINAHQWDRVGEFLDDTVLAHGETVTREQGIANFESITDAIPDLEVEVVRTVVSGDTVGTHAIHRGTPVKEWLGVAPNGKSIEVHEITTYRVRDGKFVQMSNVWDLDALREQLSRG</sequence>
<dbReference type="InterPro" id="IPR009959">
    <property type="entry name" value="Cyclase_SnoaL-like"/>
</dbReference>
<proteinExistence type="predicted"/>
<dbReference type="SUPFAM" id="SSF54427">
    <property type="entry name" value="NTF2-like"/>
    <property type="match status" value="1"/>
</dbReference>
<evidence type="ECO:0000313" key="2">
    <source>
        <dbReference type="Proteomes" id="UP000598996"/>
    </source>
</evidence>
<gene>
    <name evidence="1" type="ORF">JKJ07_37865</name>
</gene>
<dbReference type="Proteomes" id="UP000598996">
    <property type="component" value="Unassembled WGS sequence"/>
</dbReference>
<organism evidence="1 2">
    <name type="scientific">Paractinoplanes lichenicola</name>
    <dbReference type="NCBI Taxonomy" id="2802976"/>
    <lineage>
        <taxon>Bacteria</taxon>
        <taxon>Bacillati</taxon>
        <taxon>Actinomycetota</taxon>
        <taxon>Actinomycetes</taxon>
        <taxon>Micromonosporales</taxon>
        <taxon>Micromonosporaceae</taxon>
        <taxon>Paractinoplanes</taxon>
    </lineage>
</organism>
<dbReference type="PANTHER" id="PTHR38436:SF1">
    <property type="entry name" value="ESTER CYCLASE"/>
    <property type="match status" value="1"/>
</dbReference>
<keyword evidence="2" id="KW-1185">Reference proteome</keyword>
<comment type="caution">
    <text evidence="1">The sequence shown here is derived from an EMBL/GenBank/DDBJ whole genome shotgun (WGS) entry which is preliminary data.</text>
</comment>
<evidence type="ECO:0000313" key="1">
    <source>
        <dbReference type="EMBL" id="MBL7260106.1"/>
    </source>
</evidence>
<dbReference type="PANTHER" id="PTHR38436">
    <property type="entry name" value="POLYKETIDE CYCLASE SNOAL-LIKE DOMAIN"/>
    <property type="match status" value="1"/>
</dbReference>
<protein>
    <submittedName>
        <fullName evidence="1">Ester cyclase</fullName>
    </submittedName>
</protein>
<dbReference type="Pfam" id="PF07366">
    <property type="entry name" value="SnoaL"/>
    <property type="match status" value="1"/>
</dbReference>
<dbReference type="EMBL" id="JAENHO010000013">
    <property type="protein sequence ID" value="MBL7260106.1"/>
    <property type="molecule type" value="Genomic_DNA"/>
</dbReference>